<dbReference type="InterPro" id="IPR006297">
    <property type="entry name" value="EF-4"/>
</dbReference>
<dbReference type="SUPFAM" id="SSF52540">
    <property type="entry name" value="P-loop containing nucleoside triphosphate hydrolases"/>
    <property type="match status" value="1"/>
</dbReference>
<evidence type="ECO:0000259" key="2">
    <source>
        <dbReference type="PROSITE" id="PS51722"/>
    </source>
</evidence>
<dbReference type="PRINTS" id="PR00315">
    <property type="entry name" value="ELONGATNFCT"/>
</dbReference>
<name>A0AA89B8P2_9ASTE</name>
<dbReference type="PROSITE" id="PS00301">
    <property type="entry name" value="G_TR_1"/>
    <property type="match status" value="1"/>
</dbReference>
<keyword evidence="4" id="KW-1185">Reference proteome</keyword>
<dbReference type="GO" id="GO:0097177">
    <property type="term" value="F:mitochondrial ribosome binding"/>
    <property type="evidence" value="ECO:0007669"/>
    <property type="project" value="TreeGrafter"/>
</dbReference>
<dbReference type="Gene3D" id="3.40.50.300">
    <property type="entry name" value="P-loop containing nucleotide triphosphate hydrolases"/>
    <property type="match status" value="1"/>
</dbReference>
<protein>
    <recommendedName>
        <fullName evidence="2">Tr-type G domain-containing protein</fullName>
    </recommendedName>
</protein>
<keyword evidence="1" id="KW-0472">Membrane</keyword>
<dbReference type="GO" id="GO:0005525">
    <property type="term" value="F:GTP binding"/>
    <property type="evidence" value="ECO:0007669"/>
    <property type="project" value="InterPro"/>
</dbReference>
<dbReference type="InterPro" id="IPR027417">
    <property type="entry name" value="P-loop_NTPase"/>
</dbReference>
<gene>
    <name evidence="3" type="ORF">RJ639_035767</name>
</gene>
<dbReference type="GO" id="GO:0005739">
    <property type="term" value="C:mitochondrion"/>
    <property type="evidence" value="ECO:0007669"/>
    <property type="project" value="TreeGrafter"/>
</dbReference>
<evidence type="ECO:0000313" key="3">
    <source>
        <dbReference type="EMBL" id="KAK3030838.1"/>
    </source>
</evidence>
<comment type="caution">
    <text evidence="3">The sequence shown here is derived from an EMBL/GenBank/DDBJ whole genome shotgun (WGS) entry which is preliminary data.</text>
</comment>
<organism evidence="3 4">
    <name type="scientific">Escallonia herrerae</name>
    <dbReference type="NCBI Taxonomy" id="1293975"/>
    <lineage>
        <taxon>Eukaryota</taxon>
        <taxon>Viridiplantae</taxon>
        <taxon>Streptophyta</taxon>
        <taxon>Embryophyta</taxon>
        <taxon>Tracheophyta</taxon>
        <taxon>Spermatophyta</taxon>
        <taxon>Magnoliopsida</taxon>
        <taxon>eudicotyledons</taxon>
        <taxon>Gunneridae</taxon>
        <taxon>Pentapetalae</taxon>
        <taxon>asterids</taxon>
        <taxon>campanulids</taxon>
        <taxon>Escalloniales</taxon>
        <taxon>Escalloniaceae</taxon>
        <taxon>Escallonia</taxon>
    </lineage>
</organism>
<dbReference type="AlphaFoldDB" id="A0AA89B8P2"/>
<dbReference type="PANTHER" id="PTHR43512:SF7">
    <property type="entry name" value="TRANSLATION FACTOR GUF1, MITOCHONDRIAL"/>
    <property type="match status" value="1"/>
</dbReference>
<dbReference type="InterPro" id="IPR031157">
    <property type="entry name" value="G_TR_CS"/>
</dbReference>
<feature type="domain" description="Tr-type G" evidence="2">
    <location>
        <begin position="15"/>
        <end position="129"/>
    </location>
</feature>
<dbReference type="PROSITE" id="PS51722">
    <property type="entry name" value="G_TR_2"/>
    <property type="match status" value="1"/>
</dbReference>
<dbReference type="InterPro" id="IPR005225">
    <property type="entry name" value="Small_GTP-bd"/>
</dbReference>
<evidence type="ECO:0000256" key="1">
    <source>
        <dbReference type="ARBA" id="ARBA00023136"/>
    </source>
</evidence>
<dbReference type="EMBL" id="JAVXUP010000326">
    <property type="protein sequence ID" value="KAK3030838.1"/>
    <property type="molecule type" value="Genomic_DNA"/>
</dbReference>
<dbReference type="NCBIfam" id="TIGR00231">
    <property type="entry name" value="small_GTP"/>
    <property type="match status" value="1"/>
</dbReference>
<dbReference type="GO" id="GO:0003924">
    <property type="term" value="F:GTPase activity"/>
    <property type="evidence" value="ECO:0007669"/>
    <property type="project" value="InterPro"/>
</dbReference>
<reference evidence="3" key="1">
    <citation type="submission" date="2022-12" db="EMBL/GenBank/DDBJ databases">
        <title>Draft genome assemblies for two species of Escallonia (Escalloniales).</title>
        <authorList>
            <person name="Chanderbali A."/>
            <person name="Dervinis C."/>
            <person name="Anghel I."/>
            <person name="Soltis D."/>
            <person name="Soltis P."/>
            <person name="Zapata F."/>
        </authorList>
    </citation>
    <scope>NUCLEOTIDE SEQUENCE</scope>
    <source>
        <strain evidence="3">UCBG64.0493</strain>
        <tissue evidence="3">Leaf</tissue>
    </source>
</reference>
<sequence>MAKKYRVDLSQYPHDRIRNLSIIADIDHGKSTLANRLLELTGTIQRGDYKPQYLDKLQVERERGITVKAQTGSMFYTYRSQGIGISDLEETHNYLVNLIDTPGRVDFSNEVSRSLAAYQGVLLVVDAAQVYFTRMFSSEALTENQQGGDLKMELVHDAFRYRAPIFPNMRVPQFPMISTAASILKIVLASRESLRLNKSVQVKSIVVNYIPWKFSLRKGR</sequence>
<accession>A0AA89B8P2</accession>
<dbReference type="GO" id="GO:0045727">
    <property type="term" value="P:positive regulation of translation"/>
    <property type="evidence" value="ECO:0007669"/>
    <property type="project" value="TreeGrafter"/>
</dbReference>
<dbReference type="Pfam" id="PF00009">
    <property type="entry name" value="GTP_EFTU"/>
    <property type="match status" value="1"/>
</dbReference>
<dbReference type="Proteomes" id="UP001188597">
    <property type="component" value="Unassembled WGS sequence"/>
</dbReference>
<dbReference type="PANTHER" id="PTHR43512">
    <property type="entry name" value="TRANSLATION FACTOR GUF1-RELATED"/>
    <property type="match status" value="1"/>
</dbReference>
<evidence type="ECO:0000313" key="4">
    <source>
        <dbReference type="Proteomes" id="UP001188597"/>
    </source>
</evidence>
<proteinExistence type="predicted"/>
<dbReference type="InterPro" id="IPR000795">
    <property type="entry name" value="T_Tr_GTP-bd_dom"/>
</dbReference>